<keyword evidence="3" id="KW-1185">Reference proteome</keyword>
<dbReference type="AlphaFoldDB" id="A0A7Y4L1Z5"/>
<protein>
    <submittedName>
        <fullName evidence="2">DUF4240 domain-containing protein</fullName>
    </submittedName>
</protein>
<comment type="caution">
    <text evidence="2">The sequence shown here is derived from an EMBL/GenBank/DDBJ whole genome shotgun (WGS) entry which is preliminary data.</text>
</comment>
<dbReference type="RefSeq" id="WP_171675326.1">
    <property type="nucleotide sequence ID" value="NZ_BAAAGT010000004.1"/>
</dbReference>
<evidence type="ECO:0000313" key="2">
    <source>
        <dbReference type="EMBL" id="NOL42839.1"/>
    </source>
</evidence>
<reference evidence="2 3" key="1">
    <citation type="submission" date="2020-05" db="EMBL/GenBank/DDBJ databases">
        <title>Genome sequence of Kribbella sandramycini ATCC 39419.</title>
        <authorList>
            <person name="Maclea K.S."/>
            <person name="Fair J.L."/>
        </authorList>
    </citation>
    <scope>NUCLEOTIDE SEQUENCE [LARGE SCALE GENOMIC DNA]</scope>
    <source>
        <strain evidence="2 3">ATCC 39419</strain>
    </source>
</reference>
<dbReference type="InterPro" id="IPR025334">
    <property type="entry name" value="DUF4240"/>
</dbReference>
<sequence length="155" mass="17377">MAEKLQAIVKSAAPAILHRHERRKFWEVVAEARRSVAGTSDTEEVAERTLELLSALPAAEIAALAQPLWELRATSYNWRLWHAAYLINGGCSDDGFEYFRGWLIAQGAYQQVTGDSTLPDPVSGQYPELGEGWDFDDEAENQQRLPRLTALFAED</sequence>
<dbReference type="EMBL" id="JABJRC010000005">
    <property type="protein sequence ID" value="NOL42839.1"/>
    <property type="molecule type" value="Genomic_DNA"/>
</dbReference>
<accession>A0A7Y4L1Z5</accession>
<proteinExistence type="predicted"/>
<organism evidence="2 3">
    <name type="scientific">Kribbella sandramycini</name>
    <dbReference type="NCBI Taxonomy" id="60450"/>
    <lineage>
        <taxon>Bacteria</taxon>
        <taxon>Bacillati</taxon>
        <taxon>Actinomycetota</taxon>
        <taxon>Actinomycetes</taxon>
        <taxon>Propionibacteriales</taxon>
        <taxon>Kribbellaceae</taxon>
        <taxon>Kribbella</taxon>
    </lineage>
</organism>
<evidence type="ECO:0000259" key="1">
    <source>
        <dbReference type="Pfam" id="PF14024"/>
    </source>
</evidence>
<gene>
    <name evidence="2" type="ORF">HPO96_21570</name>
</gene>
<evidence type="ECO:0000313" key="3">
    <source>
        <dbReference type="Proteomes" id="UP000534306"/>
    </source>
</evidence>
<dbReference type="Proteomes" id="UP000534306">
    <property type="component" value="Unassembled WGS sequence"/>
</dbReference>
<name>A0A7Y4L1Z5_9ACTN</name>
<feature type="domain" description="DUF4240" evidence="1">
    <location>
        <begin position="22"/>
        <end position="110"/>
    </location>
</feature>
<dbReference type="Pfam" id="PF14024">
    <property type="entry name" value="DUF4240"/>
    <property type="match status" value="1"/>
</dbReference>